<sequence>MSNTAIAPCYVQLMQHTLTAAKLEFAAVAQYLAINKAIDALDAIEFMRVMEHCAVELNDESLNLNRKKLLPGTNEFVFNSLRHCRTITQLLQELARGYNFIHAGTYNFCEVSHTQVSYIIDDAAFDYATAADAQFSRCMLDSMLILIHGLVKYVCAEATQVQLSQVQTKSDSNSLLNSVITHIPIKPLSNRYLLTYQYQETNQSLDLAKLEHLTLNTIYHSLANTLHHQQSINDHANLLDKVYSELNAGTLCQEQMADKLNISPATLRRRLAEYQTSFRQLKNNVQNKQAKLRLTQGSSLYEVAHTLQFSDERSFIRAFKSWNGVTPMQFLQSLSSTVKVDVKQSKAQQK</sequence>
<dbReference type="Proteomes" id="UP001304419">
    <property type="component" value="Chromosome 1"/>
</dbReference>
<dbReference type="SUPFAM" id="SSF46689">
    <property type="entry name" value="Homeodomain-like"/>
    <property type="match status" value="1"/>
</dbReference>
<evidence type="ECO:0000256" key="1">
    <source>
        <dbReference type="ARBA" id="ARBA00023015"/>
    </source>
</evidence>
<dbReference type="EMBL" id="WEIA01000009">
    <property type="protein sequence ID" value="NLR22595.1"/>
    <property type="molecule type" value="Genomic_DNA"/>
</dbReference>
<name>A0A8I2KLV6_9GAMM</name>
<reference evidence="5" key="1">
    <citation type="submission" date="2019-10" db="EMBL/GenBank/DDBJ databases">
        <authorList>
            <person name="Paulsen S."/>
        </authorList>
    </citation>
    <scope>NUCLEOTIDE SEQUENCE</scope>
    <source>
        <strain evidence="5">LMG 19692</strain>
    </source>
</reference>
<evidence type="ECO:0000259" key="4">
    <source>
        <dbReference type="PROSITE" id="PS01124"/>
    </source>
</evidence>
<accession>A0A8I2KLV6</accession>
<dbReference type="PANTHER" id="PTHR47894:SF1">
    <property type="entry name" value="HTH-TYPE TRANSCRIPTIONAL REGULATOR VQSM"/>
    <property type="match status" value="1"/>
</dbReference>
<dbReference type="Pfam" id="PF12833">
    <property type="entry name" value="HTH_18"/>
    <property type="match status" value="1"/>
</dbReference>
<dbReference type="GO" id="GO:0000976">
    <property type="term" value="F:transcription cis-regulatory region binding"/>
    <property type="evidence" value="ECO:0007669"/>
    <property type="project" value="TreeGrafter"/>
</dbReference>
<evidence type="ECO:0000313" key="7">
    <source>
        <dbReference type="Proteomes" id="UP000646877"/>
    </source>
</evidence>
<evidence type="ECO:0000313" key="8">
    <source>
        <dbReference type="Proteomes" id="UP001304419"/>
    </source>
</evidence>
<dbReference type="GO" id="GO:0003700">
    <property type="term" value="F:DNA-binding transcription factor activity"/>
    <property type="evidence" value="ECO:0007669"/>
    <property type="project" value="InterPro"/>
</dbReference>
<dbReference type="Gene3D" id="1.10.10.60">
    <property type="entry name" value="Homeodomain-like"/>
    <property type="match status" value="1"/>
</dbReference>
<evidence type="ECO:0000313" key="6">
    <source>
        <dbReference type="EMBL" id="WOX29521.1"/>
    </source>
</evidence>
<keyword evidence="8" id="KW-1185">Reference proteome</keyword>
<evidence type="ECO:0000256" key="2">
    <source>
        <dbReference type="ARBA" id="ARBA00023125"/>
    </source>
</evidence>
<reference evidence="6 8" key="2">
    <citation type="submission" date="2023-10" db="EMBL/GenBank/DDBJ databases">
        <title>To unveil natural product biosynthetic capacity in Pseudoalteromonas.</title>
        <authorList>
            <person name="Wang J."/>
        </authorList>
    </citation>
    <scope>NUCLEOTIDE SEQUENCE [LARGE SCALE GENOMIC DNA]</scope>
    <source>
        <strain evidence="6 8">DSM 15914</strain>
    </source>
</reference>
<organism evidence="5 7">
    <name type="scientific">Pseudoalteromonas maricaloris</name>
    <dbReference type="NCBI Taxonomy" id="184924"/>
    <lineage>
        <taxon>Bacteria</taxon>
        <taxon>Pseudomonadati</taxon>
        <taxon>Pseudomonadota</taxon>
        <taxon>Gammaproteobacteria</taxon>
        <taxon>Alteromonadales</taxon>
        <taxon>Pseudoalteromonadaceae</taxon>
        <taxon>Pseudoalteromonas</taxon>
    </lineage>
</organism>
<dbReference type="GO" id="GO:0005829">
    <property type="term" value="C:cytosol"/>
    <property type="evidence" value="ECO:0007669"/>
    <property type="project" value="TreeGrafter"/>
</dbReference>
<dbReference type="AlphaFoldDB" id="A0A8I2KLV6"/>
<dbReference type="PROSITE" id="PS01124">
    <property type="entry name" value="HTH_ARAC_FAMILY_2"/>
    <property type="match status" value="1"/>
</dbReference>
<evidence type="ECO:0000313" key="5">
    <source>
        <dbReference type="EMBL" id="NLR22595.1"/>
    </source>
</evidence>
<dbReference type="InterPro" id="IPR009057">
    <property type="entry name" value="Homeodomain-like_sf"/>
</dbReference>
<proteinExistence type="predicted"/>
<keyword evidence="2" id="KW-0238">DNA-binding</keyword>
<dbReference type="PANTHER" id="PTHR47894">
    <property type="entry name" value="HTH-TYPE TRANSCRIPTIONAL REGULATOR GADX"/>
    <property type="match status" value="1"/>
</dbReference>
<evidence type="ECO:0000256" key="3">
    <source>
        <dbReference type="ARBA" id="ARBA00023163"/>
    </source>
</evidence>
<protein>
    <submittedName>
        <fullName evidence="5">Helix-turn-helix transcriptional regulator</fullName>
    </submittedName>
</protein>
<feature type="domain" description="HTH araC/xylS-type" evidence="4">
    <location>
        <begin position="236"/>
        <end position="333"/>
    </location>
</feature>
<dbReference type="InterPro" id="IPR018060">
    <property type="entry name" value="HTH_AraC"/>
</dbReference>
<dbReference type="Proteomes" id="UP000646877">
    <property type="component" value="Unassembled WGS sequence"/>
</dbReference>
<dbReference type="RefSeq" id="WP_193522114.1">
    <property type="nucleotide sequence ID" value="NZ_CBCSDF010000014.1"/>
</dbReference>
<keyword evidence="3" id="KW-0804">Transcription</keyword>
<gene>
    <name evidence="5" type="ORF">F9Y85_15045</name>
    <name evidence="6" type="ORF">R5H13_04450</name>
</gene>
<dbReference type="SMART" id="SM00342">
    <property type="entry name" value="HTH_ARAC"/>
    <property type="match status" value="1"/>
</dbReference>
<keyword evidence="1" id="KW-0805">Transcription regulation</keyword>
<dbReference type="EMBL" id="CP137578">
    <property type="protein sequence ID" value="WOX29521.1"/>
    <property type="molecule type" value="Genomic_DNA"/>
</dbReference>